<evidence type="ECO:0000256" key="2">
    <source>
        <dbReference type="PROSITE-ProRule" id="PRU00035"/>
    </source>
</evidence>
<feature type="region of interest" description="Disordered" evidence="3">
    <location>
        <begin position="613"/>
        <end position="643"/>
    </location>
</feature>
<dbReference type="EMBL" id="AGNL01047645">
    <property type="protein sequence ID" value="EJK46606.1"/>
    <property type="molecule type" value="Genomic_DNA"/>
</dbReference>
<feature type="region of interest" description="Disordered" evidence="3">
    <location>
        <begin position="114"/>
        <end position="182"/>
    </location>
</feature>
<dbReference type="GO" id="GO:0006338">
    <property type="term" value="P:chromatin remodeling"/>
    <property type="evidence" value="ECO:0007669"/>
    <property type="project" value="TreeGrafter"/>
</dbReference>
<evidence type="ECO:0000313" key="5">
    <source>
        <dbReference type="EMBL" id="EJK46606.1"/>
    </source>
</evidence>
<feature type="domain" description="Bromo" evidence="4">
    <location>
        <begin position="892"/>
        <end position="943"/>
    </location>
</feature>
<protein>
    <recommendedName>
        <fullName evidence="4">Bromo domain-containing protein</fullName>
    </recommendedName>
</protein>
<feature type="domain" description="Bromo" evidence="4">
    <location>
        <begin position="480"/>
        <end position="542"/>
    </location>
</feature>
<gene>
    <name evidence="5" type="ORF">THAOC_34720</name>
</gene>
<feature type="domain" description="Bromo" evidence="4">
    <location>
        <begin position="218"/>
        <end position="281"/>
    </location>
</feature>
<dbReference type="InterPro" id="IPR018359">
    <property type="entry name" value="Bromodomain_CS"/>
</dbReference>
<evidence type="ECO:0000313" key="6">
    <source>
        <dbReference type="Proteomes" id="UP000266841"/>
    </source>
</evidence>
<dbReference type="SMART" id="SM00297">
    <property type="entry name" value="BROMO"/>
    <property type="match status" value="6"/>
</dbReference>
<dbReference type="CDD" id="cd04369">
    <property type="entry name" value="Bromodomain"/>
    <property type="match status" value="5"/>
</dbReference>
<dbReference type="PROSITE" id="PS00633">
    <property type="entry name" value="BROMODOMAIN_1"/>
    <property type="match status" value="1"/>
</dbReference>
<dbReference type="GO" id="GO:0000785">
    <property type="term" value="C:chromatin"/>
    <property type="evidence" value="ECO:0007669"/>
    <property type="project" value="TreeGrafter"/>
</dbReference>
<dbReference type="PANTHER" id="PTHR22880:SF225">
    <property type="entry name" value="BROMODOMAIN-CONTAINING PROTEIN BET-1-RELATED"/>
    <property type="match status" value="1"/>
</dbReference>
<dbReference type="GO" id="GO:0005634">
    <property type="term" value="C:nucleus"/>
    <property type="evidence" value="ECO:0007669"/>
    <property type="project" value="TreeGrafter"/>
</dbReference>
<sequence>MDKIDIKICAEIHNGLTAPERGNQNYLFLSPVDEKYAPGYLTVIKRPMDLGTLKKNLDRDVYASRHEFYSDCQLIFENALLYNKDIPDNKFVLDPARSMMRAFEKLRKAAERKAARLSGGTVKADSASGSSSSTTGKKKISIKVKRKKSTTDISKTDEPPKKKPKLKLKMSSDKSSFSKSLSNAQKVEDLPMTLSRRAQCYKIYNSLKRRRPTECRWFLKPVTDPMIVRDYKEKIKSPMDLGTISQKLDKNKYNTVGEFVDDLRLVASNCLIYNTTINDSFRPVAVDFLTTTEELCRYFILKHEAPKKPYRSILYCWVECMKVIDEAIKLTNPDDGHQTAWFFLHPVNYFCGGQWPDGYLDKIEKPIDLGCVVKNLILGVYDSVDEFVRENCRKAYQGDASNASMVDKATRLQMMMEKHLNQLVIFDKSDKGTKAREKASKTMTMKRPDKEFLKGILKELRAATYTDKVAKITESATLHFDKPVDTTIFTDYTKYVDTPMDLETIAKKIDQGVYVTAEDFEYDVSLVFKNCERYNLPKKNVHMLTIGKHTAKLFRKMFAEKMAAVGGGTARRPTLPTAANRGAGGKKRPPSPLPAADSKTVKRVSILVKNTAPKTASKTATKMMPSSLTGKSINKPKIGGNKAGKKLVKKPMKLPSDPNEPVPMHVAIAQIKESYPNRRQAKELVGWEGECLKFFKQLMKHPWVSAERPKYIFHVPVPILFPEIRVSYAEKIKNPMDLTTAESKLLQGVYENAEEFVRDIALVFANAIEFNKEGHDLGEGMSCAYYEASTHLLKYSRWISLEILQPFLSKSSSSVVVESGAAASWKLTQRNRMFARKEMESIVFGELIDRTEPGDRYSWTETECERLMKSIRHMSDMKHMQYFLEMSSLPADYTAYISKPIAWGLCNDKLKERRYATIGEVVDDLRLIFANALKYNEGPRHVNVTSQSAYDSAKYMSQKLEAAIDKMLLSVGDRIGRERVDMMTVRRDMEAKQRERQEKMKKDWEKEHPGQSAPKQVKLRIFSRRGSMIQKKAHDFEFPFDDDDQMETHDDLRHIKKLYEKQRDDRRKCGEISNAIGLGVFKRLGARAAAREWCYSEARKIHIEQIRLEKEKQLALESAAAEALIRPKGAKVSDRLHHEGRKHIKMVVVSTKKPRMSKAKRIASLMSFD</sequence>
<dbReference type="OrthoDB" id="21449at2759"/>
<dbReference type="Proteomes" id="UP000266841">
    <property type="component" value="Unassembled WGS sequence"/>
</dbReference>
<feature type="domain" description="Bromo" evidence="4">
    <location>
        <begin position="20"/>
        <end position="90"/>
    </location>
</feature>
<accession>K0RBY4</accession>
<feature type="compositionally biased region" description="Basic residues" evidence="3">
    <location>
        <begin position="136"/>
        <end position="148"/>
    </location>
</feature>
<feature type="compositionally biased region" description="Low complexity" evidence="3">
    <location>
        <begin position="121"/>
        <end position="135"/>
    </location>
</feature>
<dbReference type="PANTHER" id="PTHR22880">
    <property type="entry name" value="FALZ-RELATED BROMODOMAIN-CONTAINING PROTEINS"/>
    <property type="match status" value="1"/>
</dbReference>
<feature type="region of interest" description="Disordered" evidence="3">
    <location>
        <begin position="568"/>
        <end position="599"/>
    </location>
</feature>
<feature type="compositionally biased region" description="Low complexity" evidence="3">
    <location>
        <begin position="613"/>
        <end position="622"/>
    </location>
</feature>
<dbReference type="AlphaFoldDB" id="K0RBY4"/>
<evidence type="ECO:0000256" key="3">
    <source>
        <dbReference type="SAM" id="MobiDB-lite"/>
    </source>
</evidence>
<feature type="domain" description="Bromo" evidence="4">
    <location>
        <begin position="705"/>
        <end position="778"/>
    </location>
</feature>
<dbReference type="GO" id="GO:0006355">
    <property type="term" value="P:regulation of DNA-templated transcription"/>
    <property type="evidence" value="ECO:0007669"/>
    <property type="project" value="TreeGrafter"/>
</dbReference>
<evidence type="ECO:0000256" key="1">
    <source>
        <dbReference type="ARBA" id="ARBA00023117"/>
    </source>
</evidence>
<dbReference type="Pfam" id="PF00439">
    <property type="entry name" value="Bromodomain"/>
    <property type="match status" value="5"/>
</dbReference>
<dbReference type="InterPro" id="IPR001487">
    <property type="entry name" value="Bromodomain"/>
</dbReference>
<name>K0RBY4_THAOC</name>
<dbReference type="Gene3D" id="1.20.920.10">
    <property type="entry name" value="Bromodomain-like"/>
    <property type="match status" value="6"/>
</dbReference>
<proteinExistence type="predicted"/>
<feature type="domain" description="Bromo" evidence="4">
    <location>
        <begin position="335"/>
        <end position="390"/>
    </location>
</feature>
<dbReference type="InterPro" id="IPR036427">
    <property type="entry name" value="Bromodomain-like_sf"/>
</dbReference>
<dbReference type="SUPFAM" id="SSF47370">
    <property type="entry name" value="Bromodomain"/>
    <property type="match status" value="6"/>
</dbReference>
<feature type="compositionally biased region" description="Basic and acidic residues" evidence="3">
    <location>
        <begin position="989"/>
        <end position="1009"/>
    </location>
</feature>
<keyword evidence="6" id="KW-1185">Reference proteome</keyword>
<feature type="region of interest" description="Disordered" evidence="3">
    <location>
        <begin position="989"/>
        <end position="1015"/>
    </location>
</feature>
<organism evidence="5 6">
    <name type="scientific">Thalassiosira oceanica</name>
    <name type="common">Marine diatom</name>
    <dbReference type="NCBI Taxonomy" id="159749"/>
    <lineage>
        <taxon>Eukaryota</taxon>
        <taxon>Sar</taxon>
        <taxon>Stramenopiles</taxon>
        <taxon>Ochrophyta</taxon>
        <taxon>Bacillariophyta</taxon>
        <taxon>Coscinodiscophyceae</taxon>
        <taxon>Thalassiosirophycidae</taxon>
        <taxon>Thalassiosirales</taxon>
        <taxon>Thalassiosiraceae</taxon>
        <taxon>Thalassiosira</taxon>
    </lineage>
</organism>
<dbReference type="PRINTS" id="PR00503">
    <property type="entry name" value="BROMODOMAIN"/>
</dbReference>
<feature type="compositionally biased region" description="Low complexity" evidence="3">
    <location>
        <begin position="173"/>
        <end position="182"/>
    </location>
</feature>
<reference evidence="5 6" key="1">
    <citation type="journal article" date="2012" name="Genome Biol.">
        <title>Genome and low-iron response of an oceanic diatom adapted to chronic iron limitation.</title>
        <authorList>
            <person name="Lommer M."/>
            <person name="Specht M."/>
            <person name="Roy A.S."/>
            <person name="Kraemer L."/>
            <person name="Andreson R."/>
            <person name="Gutowska M.A."/>
            <person name="Wolf J."/>
            <person name="Bergner S.V."/>
            <person name="Schilhabel M.B."/>
            <person name="Klostermeier U.C."/>
            <person name="Beiko R.G."/>
            <person name="Rosenstiel P."/>
            <person name="Hippler M."/>
            <person name="Laroche J."/>
        </authorList>
    </citation>
    <scope>NUCLEOTIDE SEQUENCE [LARGE SCALE GENOMIC DNA]</scope>
    <source>
        <strain evidence="5 6">CCMP1005</strain>
    </source>
</reference>
<keyword evidence="1 2" id="KW-0103">Bromodomain</keyword>
<comment type="caution">
    <text evidence="5">The sequence shown here is derived from an EMBL/GenBank/DDBJ whole genome shotgun (WGS) entry which is preliminary data.</text>
</comment>
<dbReference type="eggNOG" id="KOG1474">
    <property type="taxonomic scope" value="Eukaryota"/>
</dbReference>
<evidence type="ECO:0000259" key="4">
    <source>
        <dbReference type="PROSITE" id="PS50014"/>
    </source>
</evidence>
<dbReference type="PROSITE" id="PS50014">
    <property type="entry name" value="BROMODOMAIN_2"/>
    <property type="match status" value="6"/>
</dbReference>
<dbReference type="InterPro" id="IPR050935">
    <property type="entry name" value="Bromo_chromatin_reader"/>
</dbReference>